<name>A0AAV7JJ28_9METZ</name>
<evidence type="ECO:0000313" key="1">
    <source>
        <dbReference type="EMBL" id="KAI6648962.1"/>
    </source>
</evidence>
<sequence length="205" mass="23354">MEIAHIRAGVVGRINPYCSCRANFRSVKEVKACLSATSDSSIISKESKSPSSIFSIRTPPSKRSTHNVITPEARSMMKDAIAEFSSPLTDIKKIPIRESPLFPIPPSKRRKLFDMRDSILKEVEMRKMKQKSEKDNIIERQNSIDIAVKKHYDRINAEQELRNIQELYPEFSFSNPISLKNKSITEQSFDGQFIFSNTVSANLTK</sequence>
<comment type="caution">
    <text evidence="1">The sequence shown here is derived from an EMBL/GenBank/DDBJ whole genome shotgun (WGS) entry which is preliminary data.</text>
</comment>
<reference evidence="1 2" key="1">
    <citation type="journal article" date="2023" name="BMC Biol.">
        <title>The compact genome of the sponge Oopsacas minuta (Hexactinellida) is lacking key metazoan core genes.</title>
        <authorList>
            <person name="Santini S."/>
            <person name="Schenkelaars Q."/>
            <person name="Jourda C."/>
            <person name="Duchesne M."/>
            <person name="Belahbib H."/>
            <person name="Rocher C."/>
            <person name="Selva M."/>
            <person name="Riesgo A."/>
            <person name="Vervoort M."/>
            <person name="Leys S.P."/>
            <person name="Kodjabachian L."/>
            <person name="Le Bivic A."/>
            <person name="Borchiellini C."/>
            <person name="Claverie J.M."/>
            <person name="Renard E."/>
        </authorList>
    </citation>
    <scope>NUCLEOTIDE SEQUENCE [LARGE SCALE GENOMIC DNA]</scope>
    <source>
        <strain evidence="1">SPO-2</strain>
    </source>
</reference>
<protein>
    <submittedName>
        <fullName evidence="1">Uncharacterized protein</fullName>
    </submittedName>
</protein>
<evidence type="ECO:0000313" key="2">
    <source>
        <dbReference type="Proteomes" id="UP001165289"/>
    </source>
</evidence>
<accession>A0AAV7JJ28</accession>
<organism evidence="1 2">
    <name type="scientific">Oopsacas minuta</name>
    <dbReference type="NCBI Taxonomy" id="111878"/>
    <lineage>
        <taxon>Eukaryota</taxon>
        <taxon>Metazoa</taxon>
        <taxon>Porifera</taxon>
        <taxon>Hexactinellida</taxon>
        <taxon>Hexasterophora</taxon>
        <taxon>Lyssacinosida</taxon>
        <taxon>Leucopsacidae</taxon>
        <taxon>Oopsacas</taxon>
    </lineage>
</organism>
<dbReference type="Proteomes" id="UP001165289">
    <property type="component" value="Unassembled WGS sequence"/>
</dbReference>
<keyword evidence="2" id="KW-1185">Reference proteome</keyword>
<dbReference type="EMBL" id="JAKMXF010000324">
    <property type="protein sequence ID" value="KAI6648962.1"/>
    <property type="molecule type" value="Genomic_DNA"/>
</dbReference>
<dbReference type="AlphaFoldDB" id="A0AAV7JJ28"/>
<proteinExistence type="predicted"/>
<gene>
    <name evidence="1" type="ORF">LOD99_7035</name>
</gene>